<evidence type="ECO:0000313" key="3">
    <source>
        <dbReference type="Proteomes" id="UP000064243"/>
    </source>
</evidence>
<dbReference type="RefSeq" id="WP_059758303.1">
    <property type="nucleotide sequence ID" value="NZ_LDUG01000048.1"/>
</dbReference>
<dbReference type="OrthoDB" id="9788802at2"/>
<name>A0A106BIY6_THIDE</name>
<feature type="transmembrane region" description="Helical" evidence="1">
    <location>
        <begin position="12"/>
        <end position="33"/>
    </location>
</feature>
<reference evidence="2 3" key="1">
    <citation type="journal article" date="2015" name="Appl. Environ. Microbiol.">
        <title>Aerobic and Anaerobic Thiosulfate Oxidation by a Cold-Adapted, Subglacial Chemoautotroph.</title>
        <authorList>
            <person name="Harrold Z.R."/>
            <person name="Skidmore M.L."/>
            <person name="Hamilton T.L."/>
            <person name="Desch L."/>
            <person name="Amada K."/>
            <person name="van Gelder W."/>
            <person name="Glover K."/>
            <person name="Roden E.E."/>
            <person name="Boyd E.S."/>
        </authorList>
    </citation>
    <scope>NUCLEOTIDE SEQUENCE [LARGE SCALE GENOMIC DNA]</scope>
    <source>
        <strain evidence="2 3">RG</strain>
    </source>
</reference>
<dbReference type="PROSITE" id="PS00409">
    <property type="entry name" value="PROKAR_NTER_METHYL"/>
    <property type="match status" value="1"/>
</dbReference>
<keyword evidence="3" id="KW-1185">Reference proteome</keyword>
<dbReference type="NCBIfam" id="TIGR02532">
    <property type="entry name" value="IV_pilin_GFxxxE"/>
    <property type="match status" value="1"/>
</dbReference>
<evidence type="ECO:0000313" key="2">
    <source>
        <dbReference type="EMBL" id="KVW93350.1"/>
    </source>
</evidence>
<dbReference type="Proteomes" id="UP000064243">
    <property type="component" value="Unassembled WGS sequence"/>
</dbReference>
<accession>A0A106BIY6</accession>
<dbReference type="EMBL" id="LDUG01000048">
    <property type="protein sequence ID" value="KVW93350.1"/>
    <property type="molecule type" value="Genomic_DNA"/>
</dbReference>
<dbReference type="InterPro" id="IPR045584">
    <property type="entry name" value="Pilin-like"/>
</dbReference>
<protein>
    <recommendedName>
        <fullName evidence="4">MSHA biogenesis protein MshO</fullName>
    </recommendedName>
</protein>
<comment type="caution">
    <text evidence="2">The sequence shown here is derived from an EMBL/GenBank/DDBJ whole genome shotgun (WGS) entry which is preliminary data.</text>
</comment>
<evidence type="ECO:0000256" key="1">
    <source>
        <dbReference type="SAM" id="Phobius"/>
    </source>
</evidence>
<keyword evidence="1" id="KW-0812">Transmembrane</keyword>
<dbReference type="SUPFAM" id="SSF54523">
    <property type="entry name" value="Pili subunits"/>
    <property type="match status" value="1"/>
</dbReference>
<gene>
    <name evidence="2" type="ORF">ABW22_14575</name>
</gene>
<organism evidence="2 3">
    <name type="scientific">Thiobacillus denitrificans</name>
    <dbReference type="NCBI Taxonomy" id="36861"/>
    <lineage>
        <taxon>Bacteria</taxon>
        <taxon>Pseudomonadati</taxon>
        <taxon>Pseudomonadota</taxon>
        <taxon>Betaproteobacteria</taxon>
        <taxon>Nitrosomonadales</taxon>
        <taxon>Thiobacillaceae</taxon>
        <taxon>Thiobacillus</taxon>
    </lineage>
</organism>
<proteinExistence type="predicted"/>
<dbReference type="PATRIC" id="fig|36861.3.peg.2738"/>
<dbReference type="Pfam" id="PF07963">
    <property type="entry name" value="N_methyl"/>
    <property type="match status" value="1"/>
</dbReference>
<dbReference type="AlphaFoldDB" id="A0A106BIY6"/>
<sequence>MRPTFNHTGFSLIEMIIVIAITAIVGSMVAVFLRVPLESYVAQDRRARLTDTADTALRRMARDIRLALPNSVRVTTVGSVVYLEFLGTRSGGRYRAQGNDNLDFTNPAGDGSFDVLGPPIDMQAGDRIAVYNLGIPGADAWAVGTPGDTLAAYTGPTGSVSNIAIASKQFPLASPGNRFQVVDGPVSYVCNPGAGTLTRYWGYAIAAAQPTVFAAATPRALLANRVSVPVGSPCSFDYQPGVTERGGLVSMTLNLSQADETVRLVATTQVSNQP</sequence>
<evidence type="ECO:0008006" key="4">
    <source>
        <dbReference type="Google" id="ProtNLM"/>
    </source>
</evidence>
<keyword evidence="1" id="KW-0472">Membrane</keyword>
<dbReference type="InterPro" id="IPR012902">
    <property type="entry name" value="N_methyl_site"/>
</dbReference>
<keyword evidence="1" id="KW-1133">Transmembrane helix</keyword>